<name>A0A016V2G8_9BILA</name>
<keyword evidence="3" id="KW-1185">Reference proteome</keyword>
<feature type="compositionally biased region" description="Polar residues" evidence="1">
    <location>
        <begin position="91"/>
        <end position="105"/>
    </location>
</feature>
<dbReference type="OrthoDB" id="5836452at2759"/>
<accession>A0A016V2G8</accession>
<feature type="compositionally biased region" description="Basic residues" evidence="1">
    <location>
        <begin position="64"/>
        <end position="73"/>
    </location>
</feature>
<evidence type="ECO:0000256" key="1">
    <source>
        <dbReference type="SAM" id="MobiDB-lite"/>
    </source>
</evidence>
<proteinExistence type="predicted"/>
<sequence length="255" mass="29250">MKVIIDVCQNTDLVELLSFAKSREMCVVGFPDNPEMNFLRSEVPHAANWCTPGKTVKRSAFWEHRKRPRKSHMPPHSSTSASEDEYYFASESGSPPNTPRKNGCNSKPMKWRKRKQAIPAENKAMCTKCGSLITSSRIFALINHASAHSSFPRYKCSACDFHHKSFIKVRTHIHLEHDGDPSIKQQDQMNDVERLRIRQIAHECFPSYIANPNTPIDNVPVNADHSVETVQEDCETAPVRYFFEHYLIFVYSPQE</sequence>
<reference evidence="3" key="1">
    <citation type="journal article" date="2015" name="Nat. Genet.">
        <title>The genome and transcriptome of the zoonotic hookworm Ancylostoma ceylanicum identify infection-specific gene families.</title>
        <authorList>
            <person name="Schwarz E.M."/>
            <person name="Hu Y."/>
            <person name="Antoshechkin I."/>
            <person name="Miller M.M."/>
            <person name="Sternberg P.W."/>
            <person name="Aroian R.V."/>
        </authorList>
    </citation>
    <scope>NUCLEOTIDE SEQUENCE</scope>
    <source>
        <strain evidence="3">HY135</strain>
    </source>
</reference>
<dbReference type="EMBL" id="JARK01001354">
    <property type="protein sequence ID" value="EYC21869.1"/>
    <property type="molecule type" value="Genomic_DNA"/>
</dbReference>
<organism evidence="2 3">
    <name type="scientific">Ancylostoma ceylanicum</name>
    <dbReference type="NCBI Taxonomy" id="53326"/>
    <lineage>
        <taxon>Eukaryota</taxon>
        <taxon>Metazoa</taxon>
        <taxon>Ecdysozoa</taxon>
        <taxon>Nematoda</taxon>
        <taxon>Chromadorea</taxon>
        <taxon>Rhabditida</taxon>
        <taxon>Rhabditina</taxon>
        <taxon>Rhabditomorpha</taxon>
        <taxon>Strongyloidea</taxon>
        <taxon>Ancylostomatidae</taxon>
        <taxon>Ancylostomatinae</taxon>
        <taxon>Ancylostoma</taxon>
    </lineage>
</organism>
<evidence type="ECO:0000313" key="2">
    <source>
        <dbReference type="EMBL" id="EYC21869.1"/>
    </source>
</evidence>
<gene>
    <name evidence="2" type="primary">Acey_s0018.g3575</name>
    <name evidence="2" type="ORF">Y032_0018g3575</name>
</gene>
<protein>
    <recommendedName>
        <fullName evidence="4">C2H2-type domain-containing protein</fullName>
    </recommendedName>
</protein>
<feature type="region of interest" description="Disordered" evidence="1">
    <location>
        <begin position="63"/>
        <end position="116"/>
    </location>
</feature>
<dbReference type="Proteomes" id="UP000024635">
    <property type="component" value="Unassembled WGS sequence"/>
</dbReference>
<dbReference type="AlphaFoldDB" id="A0A016V2G8"/>
<evidence type="ECO:0008006" key="4">
    <source>
        <dbReference type="Google" id="ProtNLM"/>
    </source>
</evidence>
<evidence type="ECO:0000313" key="3">
    <source>
        <dbReference type="Proteomes" id="UP000024635"/>
    </source>
</evidence>
<comment type="caution">
    <text evidence="2">The sequence shown here is derived from an EMBL/GenBank/DDBJ whole genome shotgun (WGS) entry which is preliminary data.</text>
</comment>